<dbReference type="InterPro" id="IPR053001">
    <property type="entry name" value="MNNG_permease-like"/>
</dbReference>
<sequence>KEFHEERINIVLTFANNYLFLVVGFTVALCIYWGSYYNRASRYKNLRFAVVNADTQVGELPAIVGPIVANYFNLTSIQSLGSFDIWDFERISTLAISHNNTITEEVYRQVHHQKYWAAFYIRPNSTLDWVSAMEAESTAFSPAVLLEAIYETGRDFNAVNLYISSIVNQIIRYYNAYIQQTPLVEDLLSTLNSTQQVNVISNAPGLLTTPPTFVINDRLPVSNQIVQAPFQIGLIYLVIFSFFQFIFQIKMHMYMATKLKGFKYVAYRMVASQIAYLVLSLAFVTLNTAFGLKYNTTFGRSGFLVIWSFGYLTLSSLGSIIEVVALILFAVKPQLIGFLLLFTAVVNLSPTVSPIVLCPDFYRYGYGIPVRNAYELMQVAYFDSWKGRMGRNIGVLLTWIVVTNVAMPFVMKW</sequence>
<keyword evidence="1" id="KW-1133">Transmembrane helix</keyword>
<dbReference type="AlphaFoldDB" id="A3LY90"/>
<dbReference type="Proteomes" id="UP000002258">
    <property type="component" value="Chromosome 6"/>
</dbReference>
<dbReference type="RefSeq" id="XP_001385969.2">
    <property type="nucleotide sequence ID" value="XM_001385932.1"/>
</dbReference>
<feature type="transmembrane region" description="Helical" evidence="1">
    <location>
        <begin position="234"/>
        <end position="254"/>
    </location>
</feature>
<evidence type="ECO:0000259" key="2">
    <source>
        <dbReference type="Pfam" id="PF12051"/>
    </source>
</evidence>
<gene>
    <name evidence="3" type="ORF">PICST_61406</name>
</gene>
<feature type="transmembrane region" description="Helical" evidence="1">
    <location>
        <begin position="18"/>
        <end position="37"/>
    </location>
</feature>
<dbReference type="Pfam" id="PF12051">
    <property type="entry name" value="DUF3533"/>
    <property type="match status" value="1"/>
</dbReference>
<feature type="domain" description="DUF3533" evidence="2">
    <location>
        <begin position="17"/>
        <end position="404"/>
    </location>
</feature>
<dbReference type="eggNOG" id="ENOG502SKPW">
    <property type="taxonomic scope" value="Eukaryota"/>
</dbReference>
<feature type="transmembrane region" description="Helical" evidence="1">
    <location>
        <begin position="393"/>
        <end position="411"/>
    </location>
</feature>
<keyword evidence="1" id="KW-0812">Transmembrane</keyword>
<dbReference type="HOGENOM" id="CLU_020178_0_2_1"/>
<evidence type="ECO:0000313" key="3">
    <source>
        <dbReference type="EMBL" id="ABN67940.2"/>
    </source>
</evidence>
<proteinExistence type="predicted"/>
<organism evidence="3 4">
    <name type="scientific">Scheffersomyces stipitis (strain ATCC 58785 / CBS 6054 / NBRC 10063 / NRRL Y-11545)</name>
    <name type="common">Yeast</name>
    <name type="synonym">Pichia stipitis</name>
    <dbReference type="NCBI Taxonomy" id="322104"/>
    <lineage>
        <taxon>Eukaryota</taxon>
        <taxon>Fungi</taxon>
        <taxon>Dikarya</taxon>
        <taxon>Ascomycota</taxon>
        <taxon>Saccharomycotina</taxon>
        <taxon>Pichiomycetes</taxon>
        <taxon>Debaryomycetaceae</taxon>
        <taxon>Scheffersomyces</taxon>
    </lineage>
</organism>
<feature type="non-terminal residue" evidence="3">
    <location>
        <position position="413"/>
    </location>
</feature>
<feature type="transmembrane region" description="Helical" evidence="1">
    <location>
        <begin position="274"/>
        <end position="292"/>
    </location>
</feature>
<dbReference type="InterPro" id="IPR022703">
    <property type="entry name" value="DUF3533"/>
</dbReference>
<dbReference type="EMBL" id="CP000500">
    <property type="protein sequence ID" value="ABN67940.2"/>
    <property type="molecule type" value="Genomic_DNA"/>
</dbReference>
<dbReference type="OMA" id="WTMVNLR"/>
<feature type="non-terminal residue" evidence="3">
    <location>
        <position position="1"/>
    </location>
</feature>
<name>A3LY90_PICST</name>
<dbReference type="PANTHER" id="PTHR34814">
    <property type="entry name" value="NITROSOGUANIDINE RESISTANCE PROTEIN SNG1"/>
    <property type="match status" value="1"/>
</dbReference>
<keyword evidence="1" id="KW-0472">Membrane</keyword>
<evidence type="ECO:0000256" key="1">
    <source>
        <dbReference type="SAM" id="Phobius"/>
    </source>
</evidence>
<dbReference type="GO" id="GO:0016020">
    <property type="term" value="C:membrane"/>
    <property type="evidence" value="ECO:0007669"/>
    <property type="project" value="TreeGrafter"/>
</dbReference>
<evidence type="ECO:0000313" key="4">
    <source>
        <dbReference type="Proteomes" id="UP000002258"/>
    </source>
</evidence>
<dbReference type="OrthoDB" id="2140105at2759"/>
<protein>
    <recommendedName>
        <fullName evidence="2">DUF3533 domain-containing protein</fullName>
    </recommendedName>
</protein>
<dbReference type="GeneID" id="4840402"/>
<accession>A3LY90</accession>
<reference evidence="3 4" key="1">
    <citation type="journal article" date="2007" name="Nat. Biotechnol.">
        <title>Genome sequence of the lignocellulose-bioconverting and xylose-fermenting yeast Pichia stipitis.</title>
        <authorList>
            <person name="Jeffries T.W."/>
            <person name="Grigoriev I.V."/>
            <person name="Grimwood J."/>
            <person name="Laplaza J.M."/>
            <person name="Aerts A."/>
            <person name="Salamov A."/>
            <person name="Schmutz J."/>
            <person name="Lindquist E."/>
            <person name="Dehal P."/>
            <person name="Shapiro H."/>
            <person name="Jin Y.S."/>
            <person name="Passoth V."/>
            <person name="Richardson P.M."/>
        </authorList>
    </citation>
    <scope>NUCLEOTIDE SEQUENCE [LARGE SCALE GENOMIC DNA]</scope>
    <source>
        <strain evidence="4">ATCC 58785 / CBS 6054 / NBRC 10063 / NRRL Y-11545</strain>
    </source>
</reference>
<feature type="transmembrane region" description="Helical" evidence="1">
    <location>
        <begin position="335"/>
        <end position="357"/>
    </location>
</feature>
<feature type="transmembrane region" description="Helical" evidence="1">
    <location>
        <begin position="304"/>
        <end position="329"/>
    </location>
</feature>
<keyword evidence="4" id="KW-1185">Reference proteome</keyword>
<dbReference type="PANTHER" id="PTHR34814:SF1">
    <property type="entry name" value="NITROSOGUANIDINE RESISTANCE PROTEIN SNG1"/>
    <property type="match status" value="1"/>
</dbReference>
<dbReference type="InParanoid" id="A3LY90"/>
<dbReference type="KEGG" id="pic:PICST_61406"/>